<sequence length="174" mass="19609">MTQVVGGDPLLRLIAVDWFTVEQSVDKIALHPRCLVQSEAGKKLPFILVINLQVPAKLNYSLVLYFVADRPINKDSLLAKFVNGSDAFSTQDSKLFQAYIVEGYWMVKRAVGTKAYLLGKAVTWFWRDKGSGFRTSYTVTTAFAVYANWSFEGIKGRDGRILHSFTIFTCTTYT</sequence>
<dbReference type="RefSeq" id="XP_052113887.1">
    <property type="nucleotide sequence ID" value="XM_052257927.1"/>
</dbReference>
<reference evidence="3" key="2">
    <citation type="submission" date="2025-08" db="UniProtKB">
        <authorList>
            <consortium name="RefSeq"/>
        </authorList>
    </citation>
    <scope>IDENTIFICATION</scope>
    <source>
        <tissue evidence="3">Whole plant</tissue>
    </source>
</reference>
<dbReference type="InterPro" id="IPR045096">
    <property type="entry name" value="EDR2-like"/>
</dbReference>
<accession>A0A9C6TGV2</accession>
<evidence type="ECO:0000313" key="3">
    <source>
        <dbReference type="RefSeq" id="XP_052113887.1"/>
    </source>
</evidence>
<organism evidence="2 3">
    <name type="scientific">Arachis duranensis</name>
    <name type="common">Wild peanut</name>
    <dbReference type="NCBI Taxonomy" id="130453"/>
    <lineage>
        <taxon>Eukaryota</taxon>
        <taxon>Viridiplantae</taxon>
        <taxon>Streptophyta</taxon>
        <taxon>Embryophyta</taxon>
        <taxon>Tracheophyta</taxon>
        <taxon>Spermatophyta</taxon>
        <taxon>Magnoliopsida</taxon>
        <taxon>eudicotyledons</taxon>
        <taxon>Gunneridae</taxon>
        <taxon>Pentapetalae</taxon>
        <taxon>rosids</taxon>
        <taxon>fabids</taxon>
        <taxon>Fabales</taxon>
        <taxon>Fabaceae</taxon>
        <taxon>Papilionoideae</taxon>
        <taxon>50 kb inversion clade</taxon>
        <taxon>dalbergioids sensu lato</taxon>
        <taxon>Dalbergieae</taxon>
        <taxon>Pterocarpus clade</taxon>
        <taxon>Arachis</taxon>
    </lineage>
</organism>
<dbReference type="InterPro" id="IPR009769">
    <property type="entry name" value="EDR2_C"/>
</dbReference>
<reference evidence="2" key="1">
    <citation type="journal article" date="2016" name="Nat. Genet.">
        <title>The genome sequences of Arachis duranensis and Arachis ipaensis, the diploid ancestors of cultivated peanut.</title>
        <authorList>
            <person name="Bertioli D.J."/>
            <person name="Cannon S.B."/>
            <person name="Froenicke L."/>
            <person name="Huang G."/>
            <person name="Farmer A.D."/>
            <person name="Cannon E.K."/>
            <person name="Liu X."/>
            <person name="Gao D."/>
            <person name="Clevenger J."/>
            <person name="Dash S."/>
            <person name="Ren L."/>
            <person name="Moretzsohn M.C."/>
            <person name="Shirasawa K."/>
            <person name="Huang W."/>
            <person name="Vidigal B."/>
            <person name="Abernathy B."/>
            <person name="Chu Y."/>
            <person name="Niederhuth C.E."/>
            <person name="Umale P."/>
            <person name="Araujo A.C."/>
            <person name="Kozik A."/>
            <person name="Kim K.D."/>
            <person name="Burow M.D."/>
            <person name="Varshney R.K."/>
            <person name="Wang X."/>
            <person name="Zhang X."/>
            <person name="Barkley N."/>
            <person name="Guimaraes P.M."/>
            <person name="Isobe S."/>
            <person name="Guo B."/>
            <person name="Liao B."/>
            <person name="Stalker H.T."/>
            <person name="Schmitz R.J."/>
            <person name="Scheffler B.E."/>
            <person name="Leal-Bertioli S.C."/>
            <person name="Xun X."/>
            <person name="Jackson S.A."/>
            <person name="Michelmore R."/>
            <person name="Ozias-Akins P."/>
        </authorList>
    </citation>
    <scope>NUCLEOTIDE SEQUENCE [LARGE SCALE GENOMIC DNA]</scope>
    <source>
        <strain evidence="2">cv. V14167</strain>
    </source>
</reference>
<dbReference type="PANTHER" id="PTHR12136">
    <property type="entry name" value="ENHANCED DISEASE RESISTANCE-RELATED"/>
    <property type="match status" value="1"/>
</dbReference>
<dbReference type="PANTHER" id="PTHR12136:SF47">
    <property type="entry name" value="ENHANCED DISEASE RESISTANCE PROTEIN (DUF1336)"/>
    <property type="match status" value="1"/>
</dbReference>
<keyword evidence="2" id="KW-1185">Reference proteome</keyword>
<feature type="domain" description="Protein ENHANCED DISEASE RESISTANCE 2 C-terminal" evidence="1">
    <location>
        <begin position="6"/>
        <end position="127"/>
    </location>
</feature>
<dbReference type="GeneID" id="107475618"/>
<evidence type="ECO:0000259" key="1">
    <source>
        <dbReference type="Pfam" id="PF07059"/>
    </source>
</evidence>
<proteinExistence type="predicted"/>
<dbReference type="Proteomes" id="UP000515211">
    <property type="component" value="Chromosome 2"/>
</dbReference>
<evidence type="ECO:0000313" key="2">
    <source>
        <dbReference type="Proteomes" id="UP000515211"/>
    </source>
</evidence>
<protein>
    <submittedName>
        <fullName evidence="3">Protein ENHANCED DISEASE RESISTANCE 2-like</fullName>
    </submittedName>
</protein>
<dbReference type="KEGG" id="adu:107475618"/>
<gene>
    <name evidence="3" type="primary">LOC107475618</name>
</gene>
<name>A0A9C6TGV2_ARADU</name>
<dbReference type="Pfam" id="PF07059">
    <property type="entry name" value="EDR2_C"/>
    <property type="match status" value="1"/>
</dbReference>
<dbReference type="AlphaFoldDB" id="A0A9C6TGV2"/>